<dbReference type="EC" id="2.1.2.3" evidence="10"/>
<dbReference type="InterPro" id="IPR011607">
    <property type="entry name" value="MGS-like_dom"/>
</dbReference>
<dbReference type="CDD" id="cd01421">
    <property type="entry name" value="IMPCH"/>
    <property type="match status" value="1"/>
</dbReference>
<dbReference type="EMBL" id="PDUD01000020">
    <property type="protein sequence ID" value="PHN05680.1"/>
    <property type="molecule type" value="Genomic_DNA"/>
</dbReference>
<reference evidence="12 13" key="1">
    <citation type="submission" date="2017-10" db="EMBL/GenBank/DDBJ databases">
        <title>The draft genome sequence of Lewinella nigricans NBRC 102662.</title>
        <authorList>
            <person name="Wang K."/>
        </authorList>
    </citation>
    <scope>NUCLEOTIDE SEQUENCE [LARGE SCALE GENOMIC DNA]</scope>
    <source>
        <strain evidence="12 13">NBRC 102662</strain>
    </source>
</reference>
<keyword evidence="6 10" id="KW-0378">Hydrolase</keyword>
<evidence type="ECO:0000256" key="3">
    <source>
        <dbReference type="ARBA" id="ARBA00007667"/>
    </source>
</evidence>
<dbReference type="PANTHER" id="PTHR11692:SF0">
    <property type="entry name" value="BIFUNCTIONAL PURINE BIOSYNTHESIS PROTEIN ATIC"/>
    <property type="match status" value="1"/>
</dbReference>
<feature type="domain" description="MGS-like" evidence="11">
    <location>
        <begin position="1"/>
        <end position="147"/>
    </location>
</feature>
<comment type="pathway">
    <text evidence="1 10">Purine metabolism; IMP biosynthesis via de novo pathway; IMP from 5-formamido-1-(5-phospho-D-ribosyl)imidazole-4-carboxamide: step 1/1.</text>
</comment>
<comment type="caution">
    <text evidence="12">The sequence shown here is derived from an EMBL/GenBank/DDBJ whole genome shotgun (WGS) entry which is preliminary data.</text>
</comment>
<keyword evidence="4 10" id="KW-0808">Transferase</keyword>
<evidence type="ECO:0000256" key="4">
    <source>
        <dbReference type="ARBA" id="ARBA00022679"/>
    </source>
</evidence>
<evidence type="ECO:0000313" key="13">
    <source>
        <dbReference type="Proteomes" id="UP000223913"/>
    </source>
</evidence>
<evidence type="ECO:0000256" key="6">
    <source>
        <dbReference type="ARBA" id="ARBA00022801"/>
    </source>
</evidence>
<evidence type="ECO:0000256" key="1">
    <source>
        <dbReference type="ARBA" id="ARBA00004844"/>
    </source>
</evidence>
<dbReference type="GO" id="GO:0005829">
    <property type="term" value="C:cytosol"/>
    <property type="evidence" value="ECO:0007669"/>
    <property type="project" value="TreeGrafter"/>
</dbReference>
<dbReference type="GO" id="GO:0004643">
    <property type="term" value="F:phosphoribosylaminoimidazolecarboxamide formyltransferase activity"/>
    <property type="evidence" value="ECO:0007669"/>
    <property type="project" value="UniProtKB-UniRule"/>
</dbReference>
<dbReference type="UniPathway" id="UPA00074">
    <property type="reaction ID" value="UER00133"/>
</dbReference>
<keyword evidence="7 10" id="KW-0511">Multifunctional enzyme</keyword>
<accession>A0A2D0NBE3</accession>
<keyword evidence="13" id="KW-1185">Reference proteome</keyword>
<dbReference type="InterPro" id="IPR024051">
    <property type="entry name" value="AICAR_Tfase_dup_dom_sf"/>
</dbReference>
<dbReference type="RefSeq" id="WP_099150770.1">
    <property type="nucleotide sequence ID" value="NZ_PDUD01000020.1"/>
</dbReference>
<comment type="similarity">
    <text evidence="3 10">Belongs to the PurH family.</text>
</comment>
<dbReference type="InterPro" id="IPR036914">
    <property type="entry name" value="MGS-like_dom_sf"/>
</dbReference>
<comment type="domain">
    <text evidence="10">The IMP cyclohydrolase activity resides in the N-terminal region.</text>
</comment>
<dbReference type="HAMAP" id="MF_00139">
    <property type="entry name" value="PurH"/>
    <property type="match status" value="1"/>
</dbReference>
<dbReference type="NCBIfam" id="NF002049">
    <property type="entry name" value="PRK00881.1"/>
    <property type="match status" value="1"/>
</dbReference>
<evidence type="ECO:0000256" key="10">
    <source>
        <dbReference type="HAMAP-Rule" id="MF_00139"/>
    </source>
</evidence>
<evidence type="ECO:0000256" key="7">
    <source>
        <dbReference type="ARBA" id="ARBA00023268"/>
    </source>
</evidence>
<dbReference type="SMART" id="SM00851">
    <property type="entry name" value="MGS"/>
    <property type="match status" value="1"/>
</dbReference>
<dbReference type="EC" id="3.5.4.10" evidence="10"/>
<dbReference type="SUPFAM" id="SSF52335">
    <property type="entry name" value="Methylglyoxal synthase-like"/>
    <property type="match status" value="1"/>
</dbReference>
<evidence type="ECO:0000256" key="5">
    <source>
        <dbReference type="ARBA" id="ARBA00022755"/>
    </source>
</evidence>
<dbReference type="PIRSF" id="PIRSF000414">
    <property type="entry name" value="AICARFT_IMPCHas"/>
    <property type="match status" value="1"/>
</dbReference>
<dbReference type="AlphaFoldDB" id="A0A2D0NBE3"/>
<evidence type="ECO:0000256" key="2">
    <source>
        <dbReference type="ARBA" id="ARBA00004954"/>
    </source>
</evidence>
<dbReference type="SUPFAM" id="SSF53927">
    <property type="entry name" value="Cytidine deaminase-like"/>
    <property type="match status" value="1"/>
</dbReference>
<evidence type="ECO:0000256" key="9">
    <source>
        <dbReference type="ARBA" id="ARBA00050687"/>
    </source>
</evidence>
<sequence>MAAKRIQSALISVFYKDGLEPIIKELDRLGVTIYSTGGTQSFIEGLGVKVEAVEDLTTYPSILDGRVKTLHPKVFGGILARREENHLAQLGDYDIPELDLVIVDLYPFEETVANTEEESAIIEKIDIGGISLIRAAAKNYRDVAVVPSRAEYGMILDMLQTKDGVTDLADRKELARRAFKISSHYDTAIFNYFDEHQTEDRSFKKSILHSQTLRYGENPHQEGIFYGDLEVMFEKIGGKELSYNNLVDVDAAVALMREFKDAAPTFAILKHTNSCGVATRPTILEAWTAALAGDNISAFGGILIANTTIDLATAQEIDKIFYEVLIAPGFTDEALELLTKKKKRILLRIKDFTVQTRSFKSLLNGVIEQDTDTRIEDRDELKVVTKKAPSQQQIDDLLFANIVCKHLKSNTIVLAKDHQLFGMGCGQTSRVDALKQAIIKAGAFGFDLQGAVMASDAFFPFPDCVEIAHEAGIVAVTQPGGSIKDQASIDYCDEHDMAMVMTGVRHFKH</sequence>
<dbReference type="PROSITE" id="PS51855">
    <property type="entry name" value="MGS"/>
    <property type="match status" value="1"/>
</dbReference>
<dbReference type="NCBIfam" id="TIGR00355">
    <property type="entry name" value="purH"/>
    <property type="match status" value="1"/>
</dbReference>
<dbReference type="PANTHER" id="PTHR11692">
    <property type="entry name" value="BIFUNCTIONAL PURINE BIOSYNTHESIS PROTEIN PURH"/>
    <property type="match status" value="1"/>
</dbReference>
<dbReference type="FunFam" id="3.40.140.20:FF:000005">
    <property type="entry name" value="Bifunctional purine biosynthesis protein PurH"/>
    <property type="match status" value="1"/>
</dbReference>
<dbReference type="Proteomes" id="UP000223913">
    <property type="component" value="Unassembled WGS sequence"/>
</dbReference>
<dbReference type="FunFam" id="3.40.50.1380:FF:000001">
    <property type="entry name" value="Bifunctional purine biosynthesis protein PurH"/>
    <property type="match status" value="1"/>
</dbReference>
<comment type="pathway">
    <text evidence="2 10">Purine metabolism; IMP biosynthesis via de novo pathway; 5-formamido-1-(5-phospho-D-ribosyl)imidazole-4-carboxamide from 5-amino-1-(5-phospho-D-ribosyl)imidazole-4-carboxamide (10-formyl THF route): step 1/1.</text>
</comment>
<dbReference type="GO" id="GO:0003937">
    <property type="term" value="F:IMP cyclohydrolase activity"/>
    <property type="evidence" value="ECO:0007669"/>
    <property type="project" value="UniProtKB-UniRule"/>
</dbReference>
<comment type="catalytic activity">
    <reaction evidence="9 10">
        <text>IMP + H2O = 5-formamido-1-(5-phospho-D-ribosyl)imidazole-4-carboxamide</text>
        <dbReference type="Rhea" id="RHEA:18445"/>
        <dbReference type="ChEBI" id="CHEBI:15377"/>
        <dbReference type="ChEBI" id="CHEBI:58053"/>
        <dbReference type="ChEBI" id="CHEBI:58467"/>
        <dbReference type="EC" id="3.5.4.10"/>
    </reaction>
</comment>
<dbReference type="Gene3D" id="3.40.50.1380">
    <property type="entry name" value="Methylglyoxal synthase-like domain"/>
    <property type="match status" value="1"/>
</dbReference>
<dbReference type="FunFam" id="3.40.140.20:FF:000001">
    <property type="entry name" value="Bifunctional purine biosynthesis protein PurH"/>
    <property type="match status" value="1"/>
</dbReference>
<dbReference type="Pfam" id="PF02142">
    <property type="entry name" value="MGS"/>
    <property type="match status" value="1"/>
</dbReference>
<dbReference type="Gene3D" id="3.40.140.20">
    <property type="match status" value="2"/>
</dbReference>
<dbReference type="SMART" id="SM00798">
    <property type="entry name" value="AICARFT_IMPCHas"/>
    <property type="match status" value="1"/>
</dbReference>
<dbReference type="Pfam" id="PF01808">
    <property type="entry name" value="AICARFT_IMPCHas"/>
    <property type="match status" value="1"/>
</dbReference>
<protein>
    <recommendedName>
        <fullName evidence="10">Bifunctional purine biosynthesis protein PurH</fullName>
    </recommendedName>
    <domain>
        <recommendedName>
            <fullName evidence="10">Phosphoribosylaminoimidazolecarboxamide formyltransferase</fullName>
            <ecNumber evidence="10">2.1.2.3</ecNumber>
        </recommendedName>
        <alternativeName>
            <fullName evidence="10">AICAR transformylase</fullName>
        </alternativeName>
    </domain>
    <domain>
        <recommendedName>
            <fullName evidence="10">IMP cyclohydrolase</fullName>
            <ecNumber evidence="10">3.5.4.10</ecNumber>
        </recommendedName>
        <alternativeName>
            <fullName evidence="10">ATIC</fullName>
        </alternativeName>
        <alternativeName>
            <fullName evidence="10">IMP synthase</fullName>
        </alternativeName>
        <alternativeName>
            <fullName evidence="10">Inosinicase</fullName>
        </alternativeName>
    </domain>
</protein>
<dbReference type="InterPro" id="IPR002695">
    <property type="entry name" value="PurH-like"/>
</dbReference>
<name>A0A2D0NBE3_FLAN2</name>
<evidence type="ECO:0000313" key="12">
    <source>
        <dbReference type="EMBL" id="PHN05680.1"/>
    </source>
</evidence>
<organism evidence="12 13">
    <name type="scientific">Flavilitoribacter nigricans (strain ATCC 23147 / DSM 23189 / NBRC 102662 / NCIMB 1420 / SS-2)</name>
    <name type="common">Lewinella nigricans</name>
    <dbReference type="NCBI Taxonomy" id="1122177"/>
    <lineage>
        <taxon>Bacteria</taxon>
        <taxon>Pseudomonadati</taxon>
        <taxon>Bacteroidota</taxon>
        <taxon>Saprospiria</taxon>
        <taxon>Saprospirales</taxon>
        <taxon>Lewinellaceae</taxon>
        <taxon>Flavilitoribacter</taxon>
    </lineage>
</organism>
<comment type="catalytic activity">
    <reaction evidence="8 10">
        <text>(6R)-10-formyltetrahydrofolate + 5-amino-1-(5-phospho-beta-D-ribosyl)imidazole-4-carboxamide = 5-formamido-1-(5-phospho-D-ribosyl)imidazole-4-carboxamide + (6S)-5,6,7,8-tetrahydrofolate</text>
        <dbReference type="Rhea" id="RHEA:22192"/>
        <dbReference type="ChEBI" id="CHEBI:57453"/>
        <dbReference type="ChEBI" id="CHEBI:58467"/>
        <dbReference type="ChEBI" id="CHEBI:58475"/>
        <dbReference type="ChEBI" id="CHEBI:195366"/>
        <dbReference type="EC" id="2.1.2.3"/>
    </reaction>
</comment>
<dbReference type="OrthoDB" id="9802065at2"/>
<proteinExistence type="inferred from homology"/>
<keyword evidence="5 10" id="KW-0658">Purine biosynthesis</keyword>
<evidence type="ECO:0000259" key="11">
    <source>
        <dbReference type="PROSITE" id="PS51855"/>
    </source>
</evidence>
<gene>
    <name evidence="10" type="primary">purH</name>
    <name evidence="12" type="ORF">CRP01_14465</name>
</gene>
<dbReference type="InterPro" id="IPR016193">
    <property type="entry name" value="Cytidine_deaminase-like"/>
</dbReference>
<dbReference type="GO" id="GO:0006189">
    <property type="term" value="P:'de novo' IMP biosynthetic process"/>
    <property type="evidence" value="ECO:0007669"/>
    <property type="project" value="UniProtKB-UniRule"/>
</dbReference>
<evidence type="ECO:0000256" key="8">
    <source>
        <dbReference type="ARBA" id="ARBA00050488"/>
    </source>
</evidence>